<feature type="region of interest" description="Disordered" evidence="1">
    <location>
        <begin position="68"/>
        <end position="149"/>
    </location>
</feature>
<name>A0AA41QI79_9MICO</name>
<dbReference type="Proteomes" id="UP001165405">
    <property type="component" value="Unassembled WGS sequence"/>
</dbReference>
<protein>
    <submittedName>
        <fullName evidence="2">Uncharacterized protein</fullName>
    </submittedName>
</protein>
<evidence type="ECO:0000313" key="3">
    <source>
        <dbReference type="Proteomes" id="UP001165405"/>
    </source>
</evidence>
<comment type="caution">
    <text evidence="2">The sequence shown here is derived from an EMBL/GenBank/DDBJ whole genome shotgun (WGS) entry which is preliminary data.</text>
</comment>
<feature type="compositionally biased region" description="Pro residues" evidence="1">
    <location>
        <begin position="79"/>
        <end position="93"/>
    </location>
</feature>
<reference evidence="2" key="1">
    <citation type="submission" date="2022-01" db="EMBL/GenBank/DDBJ databases">
        <title>Antribacter sp. nov., isolated from Guizhou of China.</title>
        <authorList>
            <person name="Chengliang C."/>
            <person name="Ya Z."/>
        </authorList>
    </citation>
    <scope>NUCLEOTIDE SEQUENCE</scope>
    <source>
        <strain evidence="2">KLBMP 9083</strain>
    </source>
</reference>
<feature type="non-terminal residue" evidence="2">
    <location>
        <position position="228"/>
    </location>
</feature>
<accession>A0AA41QI79</accession>
<feature type="compositionally biased region" description="Low complexity" evidence="1">
    <location>
        <begin position="94"/>
        <end position="115"/>
    </location>
</feature>
<organism evidence="2 3">
    <name type="scientific">Antribacter soli</name>
    <dbReference type="NCBI Taxonomy" id="2910976"/>
    <lineage>
        <taxon>Bacteria</taxon>
        <taxon>Bacillati</taxon>
        <taxon>Actinomycetota</taxon>
        <taxon>Actinomycetes</taxon>
        <taxon>Micrococcales</taxon>
        <taxon>Promicromonosporaceae</taxon>
        <taxon>Antribacter</taxon>
    </lineage>
</organism>
<dbReference type="AlphaFoldDB" id="A0AA41QI79"/>
<proteinExistence type="predicted"/>
<evidence type="ECO:0000256" key="1">
    <source>
        <dbReference type="SAM" id="MobiDB-lite"/>
    </source>
</evidence>
<sequence length="228" mass="22888">MRHSGVGRAQERRRESAPWVRRLLGACLAATLATATGGLAISTAFADDGSVVEPASDAAIAGDTSGTEALAPETAPEPALEPAPDPAPGPAPEDPAAAESEPASVEPAPVVLEPAEPAPAEPAPAPESEPAAAELGVPEAPASDAASAAADEVTILVDTAGPGPSAGDIEQPRFRAAHPDTYTTANPGTADTSNVQTQLTSNTQNRFFECGDTIIYFQIIPIAADAPS</sequence>
<keyword evidence="3" id="KW-1185">Reference proteome</keyword>
<feature type="compositionally biased region" description="Low complexity" evidence="1">
    <location>
        <begin position="128"/>
        <end position="149"/>
    </location>
</feature>
<evidence type="ECO:0000313" key="2">
    <source>
        <dbReference type="EMBL" id="MCF4123652.1"/>
    </source>
</evidence>
<feature type="compositionally biased region" description="Pro residues" evidence="1">
    <location>
        <begin position="116"/>
        <end position="127"/>
    </location>
</feature>
<gene>
    <name evidence="2" type="ORF">L1785_22065</name>
</gene>
<feature type="compositionally biased region" description="Low complexity" evidence="1">
    <location>
        <begin position="68"/>
        <end position="78"/>
    </location>
</feature>
<dbReference type="EMBL" id="JAKGSG010000065">
    <property type="protein sequence ID" value="MCF4123652.1"/>
    <property type="molecule type" value="Genomic_DNA"/>
</dbReference>